<dbReference type="Proteomes" id="UP000228909">
    <property type="component" value="Unassembled WGS sequence"/>
</dbReference>
<dbReference type="Gene3D" id="3.40.50.300">
    <property type="entry name" value="P-loop containing nucleotide triphosphate hydrolases"/>
    <property type="match status" value="1"/>
</dbReference>
<dbReference type="Gene3D" id="3.30.450.90">
    <property type="match status" value="1"/>
</dbReference>
<proteinExistence type="inferred from homology"/>
<evidence type="ECO:0000256" key="2">
    <source>
        <dbReference type="ARBA" id="ARBA00022741"/>
    </source>
</evidence>
<evidence type="ECO:0000313" key="5">
    <source>
        <dbReference type="EMBL" id="PIR71772.1"/>
    </source>
</evidence>
<reference evidence="6" key="1">
    <citation type="submission" date="2017-09" db="EMBL/GenBank/DDBJ databases">
        <title>Depth-based differentiation of microbial function through sediment-hosted aquifers and enrichment of novel symbionts in the deep terrestrial subsurface.</title>
        <authorList>
            <person name="Probst A.J."/>
            <person name="Ladd B."/>
            <person name="Jarett J.K."/>
            <person name="Geller-Mcgrath D.E."/>
            <person name="Sieber C.M.K."/>
            <person name="Emerson J.B."/>
            <person name="Anantharaman K."/>
            <person name="Thomas B.C."/>
            <person name="Malmstrom R."/>
            <person name="Stieglmeier M."/>
            <person name="Klingl A."/>
            <person name="Woyke T."/>
            <person name="Ryan C.M."/>
            <person name="Banfield J.F."/>
        </authorList>
    </citation>
    <scope>NUCLEOTIDE SEQUENCE [LARGE SCALE GENOMIC DNA]</scope>
</reference>
<keyword evidence="2" id="KW-0547">Nucleotide-binding</keyword>
<gene>
    <name evidence="5" type="ORF">COU43_00705</name>
</gene>
<evidence type="ECO:0000313" key="6">
    <source>
        <dbReference type="Proteomes" id="UP000228909"/>
    </source>
</evidence>
<dbReference type="EMBL" id="PFCK01000019">
    <property type="protein sequence ID" value="PIR71772.1"/>
    <property type="molecule type" value="Genomic_DNA"/>
</dbReference>
<dbReference type="SUPFAM" id="SSF160246">
    <property type="entry name" value="EspE N-terminal domain-like"/>
    <property type="match status" value="1"/>
</dbReference>
<dbReference type="PANTHER" id="PTHR30258">
    <property type="entry name" value="TYPE II SECRETION SYSTEM PROTEIN GSPE-RELATED"/>
    <property type="match status" value="1"/>
</dbReference>
<name>A0A2H0TJP1_9BACT</name>
<protein>
    <recommendedName>
        <fullName evidence="4">Bacterial type II secretion system protein E domain-containing protein</fullName>
    </recommendedName>
</protein>
<sequence length="572" mass="64940">MTLIQQLLKKGIIGKEQATSLEFEVKETKKKEEELLIEKKIVAEDFLFSLKSENLKIPLKTVEAEEVPLEILELIPEETVKYYQMVPLSKTRNFLEIGMVYPEDLKAQEALKFLARQGKFNYQVFLITPTTFNELLKQYRTLKIELGRALEELKVELREERVPRTVAEFERLAEEAPITKIVAVMLRQAVDGRASDIHIEPGREKMRVRFRLLGQLHSSIFLPLRIHPAVIARVKILSNLKIDETRIPQDGRFSAKIDERDIDFRVSTFPTALGEKAAIRVLDPTVGMKKFEELGLERRNFEVVKKAIKRPYGLILATGPTGCGKTTTLYALLQILNKEGVNIVTLEDPVEYFIEGLNQSQVRPEINYGFARGLRQIVRQDPDIIMVGEIRDEETASLVTHAALTGHIVLSTLHTTDALGGIPRLIDLGIKPYLIPPALSCIIAQRLVRRLCQSCKKETKPKKETRNLILKEIENLPAQIKKEVKIPTPLKIFEPAGCKKCNQKGFSGRIALFEILEMTGQLSEIILKAPTIENLQQEAKRQGMIIMFQDGILKVLNGTTTIEEVLRVAEEK</sequence>
<comment type="similarity">
    <text evidence="1">Belongs to the GSP E family.</text>
</comment>
<dbReference type="InterPro" id="IPR003593">
    <property type="entry name" value="AAA+_ATPase"/>
</dbReference>
<dbReference type="SUPFAM" id="SSF52540">
    <property type="entry name" value="P-loop containing nucleoside triphosphate hydrolases"/>
    <property type="match status" value="1"/>
</dbReference>
<dbReference type="SMART" id="SM00382">
    <property type="entry name" value="AAA"/>
    <property type="match status" value="1"/>
</dbReference>
<feature type="domain" description="Bacterial type II secretion system protein E" evidence="4">
    <location>
        <begin position="378"/>
        <end position="392"/>
    </location>
</feature>
<dbReference type="PANTHER" id="PTHR30258:SF1">
    <property type="entry name" value="PROTEIN TRANSPORT PROTEIN HOFB HOMOLOG"/>
    <property type="match status" value="1"/>
</dbReference>
<dbReference type="InterPro" id="IPR027417">
    <property type="entry name" value="P-loop_NTPase"/>
</dbReference>
<evidence type="ECO:0000256" key="3">
    <source>
        <dbReference type="ARBA" id="ARBA00022840"/>
    </source>
</evidence>
<dbReference type="InterPro" id="IPR007831">
    <property type="entry name" value="T2SS_GspE_N"/>
</dbReference>
<dbReference type="GO" id="GO:0005886">
    <property type="term" value="C:plasma membrane"/>
    <property type="evidence" value="ECO:0007669"/>
    <property type="project" value="TreeGrafter"/>
</dbReference>
<dbReference type="InterPro" id="IPR037257">
    <property type="entry name" value="T2SS_E_N_sf"/>
</dbReference>
<keyword evidence="3" id="KW-0067">ATP-binding</keyword>
<evidence type="ECO:0000256" key="1">
    <source>
        <dbReference type="ARBA" id="ARBA00006611"/>
    </source>
</evidence>
<comment type="caution">
    <text evidence="5">The sequence shown here is derived from an EMBL/GenBank/DDBJ whole genome shotgun (WGS) entry which is preliminary data.</text>
</comment>
<dbReference type="Gene3D" id="3.30.300.160">
    <property type="entry name" value="Type II secretion system, protein E, N-terminal domain"/>
    <property type="match status" value="1"/>
</dbReference>
<dbReference type="CDD" id="cd01129">
    <property type="entry name" value="PulE-GspE-like"/>
    <property type="match status" value="1"/>
</dbReference>
<evidence type="ECO:0000259" key="4">
    <source>
        <dbReference type="PROSITE" id="PS00662"/>
    </source>
</evidence>
<organism evidence="5 6">
    <name type="scientific">Candidatus Nealsonbacteria bacterium CG10_big_fil_rev_8_21_14_0_10_37_25</name>
    <dbReference type="NCBI Taxonomy" id="1974711"/>
    <lineage>
        <taxon>Bacteria</taxon>
        <taxon>Candidatus Nealsoniibacteriota</taxon>
    </lineage>
</organism>
<accession>A0A2H0TJP1</accession>
<dbReference type="PROSITE" id="PS00662">
    <property type="entry name" value="T2SP_E"/>
    <property type="match status" value="1"/>
</dbReference>
<dbReference type="InterPro" id="IPR001482">
    <property type="entry name" value="T2SS/T4SS_dom"/>
</dbReference>
<dbReference type="GO" id="GO:0016887">
    <property type="term" value="F:ATP hydrolysis activity"/>
    <property type="evidence" value="ECO:0007669"/>
    <property type="project" value="TreeGrafter"/>
</dbReference>
<dbReference type="Pfam" id="PF05157">
    <property type="entry name" value="MshEN"/>
    <property type="match status" value="1"/>
</dbReference>
<dbReference type="GO" id="GO:0005524">
    <property type="term" value="F:ATP binding"/>
    <property type="evidence" value="ECO:0007669"/>
    <property type="project" value="UniProtKB-KW"/>
</dbReference>
<dbReference type="AlphaFoldDB" id="A0A2H0TJP1"/>
<dbReference type="Pfam" id="PF00437">
    <property type="entry name" value="T2SSE"/>
    <property type="match status" value="1"/>
</dbReference>